<reference evidence="2" key="1">
    <citation type="journal article" date="2021" name="Front. Microbiol.">
        <title>Comprehensive Comparative Genomics and Phenotyping of Methylobacterium Species.</title>
        <authorList>
            <person name="Alessa O."/>
            <person name="Ogura Y."/>
            <person name="Fujitani Y."/>
            <person name="Takami H."/>
            <person name="Hayashi T."/>
            <person name="Sahin N."/>
            <person name="Tani A."/>
        </authorList>
    </citation>
    <scope>NUCLEOTIDE SEQUENCE</scope>
    <source>
        <strain evidence="2">NBRC 15686</strain>
    </source>
</reference>
<feature type="chain" id="PRO_5046220346" description="Pectate lyase superfamily protein domain-containing protein" evidence="1">
    <location>
        <begin position="23"/>
        <end position="602"/>
    </location>
</feature>
<dbReference type="EMBL" id="BPRC01000025">
    <property type="protein sequence ID" value="GJE67282.1"/>
    <property type="molecule type" value="Genomic_DNA"/>
</dbReference>
<dbReference type="Proteomes" id="UP001055039">
    <property type="component" value="Unassembled WGS sequence"/>
</dbReference>
<keyword evidence="3" id="KW-1185">Reference proteome</keyword>
<feature type="signal peptide" evidence="1">
    <location>
        <begin position="1"/>
        <end position="22"/>
    </location>
</feature>
<accession>A0ABQ4ULR0</accession>
<dbReference type="Gene3D" id="2.160.20.10">
    <property type="entry name" value="Single-stranded right-handed beta-helix, Pectin lyase-like"/>
    <property type="match status" value="1"/>
</dbReference>
<evidence type="ECO:0000313" key="2">
    <source>
        <dbReference type="EMBL" id="GJE67282.1"/>
    </source>
</evidence>
<name>A0ABQ4ULR0_9HYPH</name>
<proteinExistence type="predicted"/>
<evidence type="ECO:0000313" key="3">
    <source>
        <dbReference type="Proteomes" id="UP001055039"/>
    </source>
</evidence>
<evidence type="ECO:0008006" key="4">
    <source>
        <dbReference type="Google" id="ProtNLM"/>
    </source>
</evidence>
<sequence>MKRSLLTLSALLVLPWVLHVEAIALQPGDGSAFDVTVPFSGAQPYNLAERSRDEVNVMAFIPPSIRGAVRAGTNKADLTPYIRAAAATGRTIRFPDGAYRVCNSIPLSNGQRLLGNGVASTRFDIDTCFEATARAVIDVAFGDSSGLDGFEIRFMQPERPGGRDAIIKYPPAVDFSVATRFKIGTLRVSGAWNGLRAVGNAGGFSADLLEIGAYRQGIILDGLLDFAHVNSLHCWPFGLHTDTQREIYYDKTTICAEFGAIDGLDIESLNAFASSVYSNRNGNSGAARQIGMMQLDGDGARIKNDGGDFQFGMISSTKGVSPDPIPVLWNTSGTITIGSLHLWGASTKSYVINTAGTLVVNGGSFEHIGDSPALQVTGGTAIVTGVRLSPLQGSTRTQPYLLANKGGCLIAIANTVTTAGSGDLVSLESDDACHTVTENDFGTWGYRLPPGAHLGEYGPNKVAAFTWMPTPTFDKANGTFAASKYLIRQSFYSYDRGEIRYSYRVVFQSGPYSGASGKFVLVGLPFTSQSIDQYPGIGGEFSGFNLLGSAAFATPIVSANPNHPGVYYSLGGGPGSSHLNVANVPTAIGLRALSGAGSIPLR</sequence>
<evidence type="ECO:0000256" key="1">
    <source>
        <dbReference type="SAM" id="SignalP"/>
    </source>
</evidence>
<dbReference type="RefSeq" id="WP_238227958.1">
    <property type="nucleotide sequence ID" value="NZ_BAAADH010000075.1"/>
</dbReference>
<dbReference type="InterPro" id="IPR012334">
    <property type="entry name" value="Pectin_lyas_fold"/>
</dbReference>
<gene>
    <name evidence="2" type="ORF">LNAOJCKE_4512</name>
</gene>
<organism evidence="2 3">
    <name type="scientific">Methylorubrum aminovorans</name>
    <dbReference type="NCBI Taxonomy" id="269069"/>
    <lineage>
        <taxon>Bacteria</taxon>
        <taxon>Pseudomonadati</taxon>
        <taxon>Pseudomonadota</taxon>
        <taxon>Alphaproteobacteria</taxon>
        <taxon>Hyphomicrobiales</taxon>
        <taxon>Methylobacteriaceae</taxon>
        <taxon>Methylorubrum</taxon>
    </lineage>
</organism>
<reference evidence="2" key="2">
    <citation type="submission" date="2021-08" db="EMBL/GenBank/DDBJ databases">
        <authorList>
            <person name="Tani A."/>
            <person name="Ola A."/>
            <person name="Ogura Y."/>
            <person name="Katsura K."/>
            <person name="Hayashi T."/>
        </authorList>
    </citation>
    <scope>NUCLEOTIDE SEQUENCE</scope>
    <source>
        <strain evidence="2">NBRC 15686</strain>
    </source>
</reference>
<protein>
    <recommendedName>
        <fullName evidence="4">Pectate lyase superfamily protein domain-containing protein</fullName>
    </recommendedName>
</protein>
<keyword evidence="1" id="KW-0732">Signal</keyword>
<comment type="caution">
    <text evidence="2">The sequence shown here is derived from an EMBL/GenBank/DDBJ whole genome shotgun (WGS) entry which is preliminary data.</text>
</comment>